<dbReference type="RefSeq" id="WP_119134943.1">
    <property type="nucleotide sequence ID" value="NZ_QXXQ01000005.1"/>
</dbReference>
<evidence type="ECO:0000256" key="1">
    <source>
        <dbReference type="SAM" id="Phobius"/>
    </source>
</evidence>
<keyword evidence="1" id="KW-0812">Transmembrane</keyword>
<keyword evidence="3" id="KW-1185">Reference proteome</keyword>
<keyword evidence="1" id="KW-0472">Membrane</keyword>
<name>A0A398BN91_9RHOB</name>
<sequence length="81" mass="8791">MPLPFLTNLIIGFAWSFVGFLLQPGVKQEKPPATEDLEDPTAEAGRPIPVVVGSVRISGLNNLGHWDKLSVHRKADTGSKK</sequence>
<dbReference type="Proteomes" id="UP000266649">
    <property type="component" value="Unassembled WGS sequence"/>
</dbReference>
<dbReference type="OrthoDB" id="8454888at2"/>
<organism evidence="2 3">
    <name type="scientific">Gemmobacter lutimaris</name>
    <dbReference type="NCBI Taxonomy" id="2306023"/>
    <lineage>
        <taxon>Bacteria</taxon>
        <taxon>Pseudomonadati</taxon>
        <taxon>Pseudomonadota</taxon>
        <taxon>Alphaproteobacteria</taxon>
        <taxon>Rhodobacterales</taxon>
        <taxon>Paracoccaceae</taxon>
        <taxon>Gemmobacter</taxon>
    </lineage>
</organism>
<protein>
    <submittedName>
        <fullName evidence="2">Uncharacterized protein</fullName>
    </submittedName>
</protein>
<evidence type="ECO:0000313" key="3">
    <source>
        <dbReference type="Proteomes" id="UP000266649"/>
    </source>
</evidence>
<reference evidence="2 3" key="1">
    <citation type="submission" date="2018-09" db="EMBL/GenBank/DDBJ databases">
        <title>Gemmobacter lutimaris sp. nov., a marine bacterium isolated from tidal flat.</title>
        <authorList>
            <person name="Lee D.W."/>
            <person name="Yoo Y."/>
            <person name="Kim J.-J."/>
            <person name="Kim B.S."/>
        </authorList>
    </citation>
    <scope>NUCLEOTIDE SEQUENCE [LARGE SCALE GENOMIC DNA]</scope>
    <source>
        <strain evidence="2 3">YJ-T1-11</strain>
    </source>
</reference>
<proteinExistence type="predicted"/>
<comment type="caution">
    <text evidence="2">The sequence shown here is derived from an EMBL/GenBank/DDBJ whole genome shotgun (WGS) entry which is preliminary data.</text>
</comment>
<keyword evidence="1" id="KW-1133">Transmembrane helix</keyword>
<dbReference type="AlphaFoldDB" id="A0A398BN91"/>
<feature type="transmembrane region" description="Helical" evidence="1">
    <location>
        <begin position="6"/>
        <end position="22"/>
    </location>
</feature>
<gene>
    <name evidence="2" type="ORF">D2N39_11645</name>
</gene>
<evidence type="ECO:0000313" key="2">
    <source>
        <dbReference type="EMBL" id="RID91882.1"/>
    </source>
</evidence>
<dbReference type="EMBL" id="QXXQ01000005">
    <property type="protein sequence ID" value="RID91882.1"/>
    <property type="molecule type" value="Genomic_DNA"/>
</dbReference>
<accession>A0A398BN91</accession>